<reference evidence="2" key="1">
    <citation type="submission" date="2022-08" db="EMBL/GenBank/DDBJ databases">
        <authorList>
            <consortium name="DOE Joint Genome Institute"/>
            <person name="Min B."/>
            <person name="Riley R."/>
            <person name="Sierra-Patev S."/>
            <person name="Naranjo-Ortiz M."/>
            <person name="Looney B."/>
            <person name="Konkel Z."/>
            <person name="Slot J.C."/>
            <person name="Sakamoto Y."/>
            <person name="Steenwyk J.L."/>
            <person name="Rokas A."/>
            <person name="Carro J."/>
            <person name="Camarero S."/>
            <person name="Ferreira P."/>
            <person name="Molpeceres G."/>
            <person name="Ruiz-Duenas F.J."/>
            <person name="Serrano A."/>
            <person name="Henrissat B."/>
            <person name="Drula E."/>
            <person name="Hughes K.W."/>
            <person name="Mata J.L."/>
            <person name="Ishikawa N.K."/>
            <person name="Vargas-Isla R."/>
            <person name="Ushijima S."/>
            <person name="Smith C.A."/>
            <person name="Ahrendt S."/>
            <person name="Andreopoulos W."/>
            <person name="He G."/>
            <person name="Labutti K."/>
            <person name="Lipzen A."/>
            <person name="Ng V."/>
            <person name="Sandor L."/>
            <person name="Barry K."/>
            <person name="Martinez A.T."/>
            <person name="Xiao Y."/>
            <person name="Gibbons J.G."/>
            <person name="Terashima K."/>
            <person name="Hibbett D.S."/>
            <person name="Grigoriev I.V."/>
        </authorList>
    </citation>
    <scope>NUCLEOTIDE SEQUENCE</scope>
    <source>
        <strain evidence="2">TFB7829</strain>
    </source>
</reference>
<protein>
    <submittedName>
        <fullName evidence="2">Uncharacterized protein</fullName>
    </submittedName>
</protein>
<evidence type="ECO:0000256" key="1">
    <source>
        <dbReference type="SAM" id="MobiDB-lite"/>
    </source>
</evidence>
<proteinExistence type="predicted"/>
<dbReference type="AlphaFoldDB" id="A0AA38USG3"/>
<evidence type="ECO:0000313" key="2">
    <source>
        <dbReference type="EMBL" id="KAJ3984114.1"/>
    </source>
</evidence>
<gene>
    <name evidence="2" type="ORF">F5890DRAFT_1554347</name>
</gene>
<comment type="caution">
    <text evidence="2">The sequence shown here is derived from an EMBL/GenBank/DDBJ whole genome shotgun (WGS) entry which is preliminary data.</text>
</comment>
<name>A0AA38USG3_9AGAR</name>
<accession>A0AA38USG3</accession>
<organism evidence="2 3">
    <name type="scientific">Lentinula detonsa</name>
    <dbReference type="NCBI Taxonomy" id="2804962"/>
    <lineage>
        <taxon>Eukaryota</taxon>
        <taxon>Fungi</taxon>
        <taxon>Dikarya</taxon>
        <taxon>Basidiomycota</taxon>
        <taxon>Agaricomycotina</taxon>
        <taxon>Agaricomycetes</taxon>
        <taxon>Agaricomycetidae</taxon>
        <taxon>Agaricales</taxon>
        <taxon>Marasmiineae</taxon>
        <taxon>Omphalotaceae</taxon>
        <taxon>Lentinula</taxon>
    </lineage>
</organism>
<evidence type="ECO:0000313" key="3">
    <source>
        <dbReference type="Proteomes" id="UP001163850"/>
    </source>
</evidence>
<feature type="region of interest" description="Disordered" evidence="1">
    <location>
        <begin position="73"/>
        <end position="109"/>
    </location>
</feature>
<dbReference type="Proteomes" id="UP001163850">
    <property type="component" value="Unassembled WGS sequence"/>
</dbReference>
<dbReference type="EMBL" id="MU801999">
    <property type="protein sequence ID" value="KAJ3984114.1"/>
    <property type="molecule type" value="Genomic_DNA"/>
</dbReference>
<sequence length="109" mass="11993">MSISPSSTTTLSYLTEDNQNITTPALTRSQWPLALAPPYIANIHVPPPLLLSDTPLRERRGFVEFIPIIPRSAPDSPESVPMPAKGQLEPKAGTLPRRRRTSHTAFVPI</sequence>